<feature type="compositionally biased region" description="Basic and acidic residues" evidence="5">
    <location>
        <begin position="378"/>
        <end position="396"/>
    </location>
</feature>
<evidence type="ECO:0000313" key="8">
    <source>
        <dbReference type="Proteomes" id="UP000188354"/>
    </source>
</evidence>
<dbReference type="InterPro" id="IPR001406">
    <property type="entry name" value="PsdUridine_synth_TruA"/>
</dbReference>
<keyword evidence="8" id="KW-1185">Reference proteome</keyword>
<dbReference type="InterPro" id="IPR020095">
    <property type="entry name" value="PsdUridine_synth_TruA_C"/>
</dbReference>
<evidence type="ECO:0000256" key="1">
    <source>
        <dbReference type="ARBA" id="ARBA00009375"/>
    </source>
</evidence>
<dbReference type="CDD" id="cd21134">
    <property type="entry name" value="YTH"/>
    <property type="match status" value="1"/>
</dbReference>
<dbReference type="Gene3D" id="3.30.70.580">
    <property type="entry name" value="Pseudouridine synthase I, catalytic domain, N-terminal subdomain"/>
    <property type="match status" value="2"/>
</dbReference>
<dbReference type="Gene3D" id="3.10.590.10">
    <property type="entry name" value="ph1033 like domains"/>
    <property type="match status" value="1"/>
</dbReference>
<evidence type="ECO:0000313" key="7">
    <source>
        <dbReference type="EMBL" id="OIV91520.1"/>
    </source>
</evidence>
<sequence length="776" mass="88468">MPFCYSAVSTSVAVQNQTINGSVTAKSVPRPSGLAKPNNFTSIHRNDRSNRTLSNTVADTKRIPNKGPHLHPKFQAATHPSSYHQMGRFSSSANPRQHDFPHTNNYRPNGSVSGANAGHTLTDKFWSRESEMPKELTRGPRCNYNNFVAESSAVKDDIEIPFLLRDQYNLPDFQTEYTTAKFYVIKSFNEDDVHKSIKYGVWTSTPIGNKKLNASFHDAEAASTQTDIKCPIFLFFSVNGSGQFLGVAEMFGPVDFAKDMHFWKLDQYNGFFPIKWHIIRDVPNHLLRHIILDRNENRDVTFTRDTQEIPLKQGVEMLKIFKGYSGKKSLMDDFNFYEKREKEYREKREKELREKKSTKHTRPEHELYGNDNYYKSVRGRDRTETRSSEGREGFCPNKGEEECEKLLKDRSMLHDSKDRFEEEEESDCDENRPTKISKTRHKNINSKSMNGKVQRYLVAIEYIGTHFCGSQQQPTHRTVIGVLQDAFSKFIGQPISITSSSRTVSILFFYSLLQNLHYICAADDDDNGVRDAGVHALSNVCHVDIERISKRKPGELLPPHEPHVVRRAVNHFLQHASDVTIIDVRCVPSDFHARYKALERTYFYRLLSGPESLSTFEKDRAWHVPEELNLRAMQEACRVLVGHHDFSSFRASGCQAKSPIRTLDELSVCEVISSQYFPSVKDREQHNKVSDDLHGCPSNSETDSPLSSLASIDKVTTLSNDVGFGKRRSHRCLVVTARARAFLYHQVRLLVGVLKAVGTGSLTISDGTDHSNPFRI</sequence>
<evidence type="ECO:0000256" key="2">
    <source>
        <dbReference type="ARBA" id="ARBA00022694"/>
    </source>
</evidence>
<dbReference type="Gene3D" id="3.30.70.660">
    <property type="entry name" value="Pseudouridine synthase I, catalytic domain, C-terminal subdomain"/>
    <property type="match status" value="1"/>
</dbReference>
<keyword evidence="3" id="KW-0413">Isomerase</keyword>
<feature type="region of interest" description="Disordered" evidence="5">
    <location>
        <begin position="78"/>
        <end position="118"/>
    </location>
</feature>
<evidence type="ECO:0000259" key="6">
    <source>
        <dbReference type="PROSITE" id="PS50882"/>
    </source>
</evidence>
<dbReference type="GO" id="GO:0009982">
    <property type="term" value="F:pseudouridine synthase activity"/>
    <property type="evidence" value="ECO:0007669"/>
    <property type="project" value="InterPro"/>
</dbReference>
<dbReference type="AlphaFoldDB" id="A0A4P1QP42"/>
<dbReference type="CDD" id="cd02570">
    <property type="entry name" value="PseudoU_synth_EcTruA"/>
    <property type="match status" value="1"/>
</dbReference>
<dbReference type="Proteomes" id="UP000188354">
    <property type="component" value="Chromosome LG19"/>
</dbReference>
<feature type="domain" description="YTH" evidence="6">
    <location>
        <begin position="180"/>
        <end position="321"/>
    </location>
</feature>
<dbReference type="EMBL" id="CM007379">
    <property type="protein sequence ID" value="OIV91520.1"/>
    <property type="molecule type" value="Genomic_DNA"/>
</dbReference>
<dbReference type="Pfam" id="PF01416">
    <property type="entry name" value="PseudoU_synth_1"/>
    <property type="match status" value="1"/>
</dbReference>
<dbReference type="InterPro" id="IPR007275">
    <property type="entry name" value="YTH_domain"/>
</dbReference>
<dbReference type="InterPro" id="IPR020094">
    <property type="entry name" value="TruA/RsuA/RluB/E/F_N"/>
</dbReference>
<dbReference type="PANTHER" id="PTHR12357">
    <property type="entry name" value="YTH YT521-B HOMOLOGY DOMAIN-CONTAINING"/>
    <property type="match status" value="1"/>
</dbReference>
<dbReference type="STRING" id="3871.A0A4P1QP42"/>
<dbReference type="InterPro" id="IPR020103">
    <property type="entry name" value="PsdUridine_synth_cat_dom_sf"/>
</dbReference>
<keyword evidence="4" id="KW-0694">RNA-binding</keyword>
<dbReference type="InterPro" id="IPR020097">
    <property type="entry name" value="PsdUridine_synth_TruA_a/b_dom"/>
</dbReference>
<protein>
    <recommendedName>
        <fullName evidence="4">YTH domain-containing family protein</fullName>
    </recommendedName>
</protein>
<dbReference type="PROSITE" id="PS50882">
    <property type="entry name" value="YTH"/>
    <property type="match status" value="1"/>
</dbReference>
<dbReference type="SMR" id="A0A4P1QP42"/>
<dbReference type="GO" id="GO:0005737">
    <property type="term" value="C:cytoplasm"/>
    <property type="evidence" value="ECO:0007669"/>
    <property type="project" value="TreeGrafter"/>
</dbReference>
<feature type="compositionally biased region" description="Polar residues" evidence="5">
    <location>
        <begin position="102"/>
        <end position="114"/>
    </location>
</feature>
<gene>
    <name evidence="7" type="ORF">TanjilG_08932</name>
</gene>
<proteinExistence type="inferred from homology"/>
<dbReference type="GO" id="GO:0001522">
    <property type="term" value="P:pseudouridine synthesis"/>
    <property type="evidence" value="ECO:0007669"/>
    <property type="project" value="InterPro"/>
</dbReference>
<dbReference type="GO" id="GO:0003729">
    <property type="term" value="F:mRNA binding"/>
    <property type="evidence" value="ECO:0007669"/>
    <property type="project" value="UniProtKB-UniRule"/>
</dbReference>
<keyword evidence="2" id="KW-0819">tRNA processing</keyword>
<dbReference type="InterPro" id="IPR045168">
    <property type="entry name" value="YTH_prot"/>
</dbReference>
<dbReference type="SUPFAM" id="SSF55120">
    <property type="entry name" value="Pseudouridine synthase"/>
    <property type="match status" value="1"/>
</dbReference>
<evidence type="ECO:0000256" key="4">
    <source>
        <dbReference type="RuleBase" id="RU369095"/>
    </source>
</evidence>
<evidence type="ECO:0000256" key="3">
    <source>
        <dbReference type="ARBA" id="ARBA00023235"/>
    </source>
</evidence>
<evidence type="ECO:0000256" key="5">
    <source>
        <dbReference type="SAM" id="MobiDB-lite"/>
    </source>
</evidence>
<feature type="region of interest" description="Disordered" evidence="5">
    <location>
        <begin position="414"/>
        <end position="438"/>
    </location>
</feature>
<accession>A0A4P1QP42</accession>
<feature type="compositionally biased region" description="Polar residues" evidence="5">
    <location>
        <begin position="78"/>
        <end position="95"/>
    </location>
</feature>
<feature type="region of interest" description="Disordered" evidence="5">
    <location>
        <begin position="347"/>
        <end position="396"/>
    </location>
</feature>
<dbReference type="GO" id="GO:0061157">
    <property type="term" value="P:mRNA destabilization"/>
    <property type="evidence" value="ECO:0007669"/>
    <property type="project" value="TreeGrafter"/>
</dbReference>
<comment type="similarity">
    <text evidence="1">Belongs to the tRNA pseudouridine synthase TruA family.</text>
</comment>
<reference evidence="7 8" key="1">
    <citation type="journal article" date="2017" name="Plant Biotechnol. J.">
        <title>A comprehensive draft genome sequence for lupin (Lupinus angustifolius), an emerging health food: insights into plant-microbe interactions and legume evolution.</title>
        <authorList>
            <person name="Hane J.K."/>
            <person name="Ming Y."/>
            <person name="Kamphuis L.G."/>
            <person name="Nelson M.N."/>
            <person name="Garg G."/>
            <person name="Atkins C.A."/>
            <person name="Bayer P.E."/>
            <person name="Bravo A."/>
            <person name="Bringans S."/>
            <person name="Cannon S."/>
            <person name="Edwards D."/>
            <person name="Foley R."/>
            <person name="Gao L.L."/>
            <person name="Harrison M.J."/>
            <person name="Huang W."/>
            <person name="Hurgobin B."/>
            <person name="Li S."/>
            <person name="Liu C.W."/>
            <person name="McGrath A."/>
            <person name="Morahan G."/>
            <person name="Murray J."/>
            <person name="Weller J."/>
            <person name="Jian J."/>
            <person name="Singh K.B."/>
        </authorList>
    </citation>
    <scope>NUCLEOTIDE SEQUENCE [LARGE SCALE GENOMIC DNA]</scope>
    <source>
        <strain evidence="8">cv. Tanjil</strain>
        <tissue evidence="7">Whole plant</tissue>
    </source>
</reference>
<dbReference type="PANTHER" id="PTHR12357:SF95">
    <property type="entry name" value="YTH DOMAIN-CONTAINING FAMILY PROTEIN"/>
    <property type="match status" value="1"/>
</dbReference>
<dbReference type="Gramene" id="OIV91520">
    <property type="protein sequence ID" value="OIV91520"/>
    <property type="gene ID" value="TanjilG_08932"/>
</dbReference>
<name>A0A4P1QP42_LUPAN</name>
<feature type="compositionally biased region" description="Basic and acidic residues" evidence="5">
    <location>
        <begin position="347"/>
        <end position="368"/>
    </location>
</feature>
<dbReference type="GO" id="GO:0008033">
    <property type="term" value="P:tRNA processing"/>
    <property type="evidence" value="ECO:0007669"/>
    <property type="project" value="UniProtKB-KW"/>
</dbReference>
<organism evidence="7 8">
    <name type="scientific">Lupinus angustifolius</name>
    <name type="common">Narrow-leaved blue lupine</name>
    <dbReference type="NCBI Taxonomy" id="3871"/>
    <lineage>
        <taxon>Eukaryota</taxon>
        <taxon>Viridiplantae</taxon>
        <taxon>Streptophyta</taxon>
        <taxon>Embryophyta</taxon>
        <taxon>Tracheophyta</taxon>
        <taxon>Spermatophyta</taxon>
        <taxon>Magnoliopsida</taxon>
        <taxon>eudicotyledons</taxon>
        <taxon>Gunneridae</taxon>
        <taxon>Pentapetalae</taxon>
        <taxon>rosids</taxon>
        <taxon>fabids</taxon>
        <taxon>Fabales</taxon>
        <taxon>Fabaceae</taxon>
        <taxon>Papilionoideae</taxon>
        <taxon>50 kb inversion clade</taxon>
        <taxon>genistoids sensu lato</taxon>
        <taxon>core genistoids</taxon>
        <taxon>Genisteae</taxon>
        <taxon>Lupinus</taxon>
    </lineage>
</organism>
<comment type="function">
    <text evidence="4">Specifically recognizes and binds N6-methyladenosine (m6A)-containing RNAs, and regulates mRNA stability. M6A is a modification present at internal sites of mRNAs and some non-coding RNAs and plays a role in mRNA stability and processing.</text>
</comment>
<dbReference type="Pfam" id="PF04146">
    <property type="entry name" value="YTH"/>
    <property type="match status" value="1"/>
</dbReference>
<dbReference type="GO" id="GO:1990247">
    <property type="term" value="F:N6-methyladenosine-containing RNA reader activity"/>
    <property type="evidence" value="ECO:0007669"/>
    <property type="project" value="UniProtKB-UniRule"/>
</dbReference>
<comment type="similarity">
    <text evidence="4">Belongs to the YTHDF family.</text>
</comment>